<dbReference type="EMBL" id="CP093345">
    <property type="protein sequence ID" value="WOG93707.1"/>
    <property type="molecule type" value="Genomic_DNA"/>
</dbReference>
<dbReference type="EMBL" id="LNRQ01000002">
    <property type="protein sequence ID" value="KZN07218.1"/>
    <property type="molecule type" value="Genomic_DNA"/>
</dbReference>
<dbReference type="Gramene" id="KZN07218">
    <property type="protein sequence ID" value="KZN07218"/>
    <property type="gene ID" value="DCAR_008055"/>
</dbReference>
<evidence type="ECO:0000313" key="5">
    <source>
        <dbReference type="Proteomes" id="UP000077755"/>
    </source>
</evidence>
<dbReference type="Proteomes" id="UP000077755">
    <property type="component" value="Chromosome 3"/>
</dbReference>
<organism evidence="3">
    <name type="scientific">Daucus carota subsp. sativus</name>
    <name type="common">Carrot</name>
    <dbReference type="NCBI Taxonomy" id="79200"/>
    <lineage>
        <taxon>Eukaryota</taxon>
        <taxon>Viridiplantae</taxon>
        <taxon>Streptophyta</taxon>
        <taxon>Embryophyta</taxon>
        <taxon>Tracheophyta</taxon>
        <taxon>Spermatophyta</taxon>
        <taxon>Magnoliopsida</taxon>
        <taxon>eudicotyledons</taxon>
        <taxon>Gunneridae</taxon>
        <taxon>Pentapetalae</taxon>
        <taxon>asterids</taxon>
        <taxon>campanulids</taxon>
        <taxon>Apiales</taxon>
        <taxon>Apiaceae</taxon>
        <taxon>Apioideae</taxon>
        <taxon>Scandiceae</taxon>
        <taxon>Daucinae</taxon>
        <taxon>Daucus</taxon>
        <taxon>Daucus sect. Daucus</taxon>
    </lineage>
</organism>
<evidence type="ECO:0000313" key="3">
    <source>
        <dbReference type="EMBL" id="KZN07218.1"/>
    </source>
</evidence>
<keyword evidence="5" id="KW-1185">Reference proteome</keyword>
<proteinExistence type="predicted"/>
<gene>
    <name evidence="3" type="ORF">DCAR_008055</name>
    <name evidence="2" type="ORF">DCAR_011490</name>
    <name evidence="4" type="ORF">DCAR_0312994</name>
</gene>
<evidence type="ECO:0000256" key="1">
    <source>
        <dbReference type="SAM" id="MobiDB-lite"/>
    </source>
</evidence>
<feature type="region of interest" description="Disordered" evidence="1">
    <location>
        <begin position="19"/>
        <end position="59"/>
    </location>
</feature>
<dbReference type="AlphaFoldDB" id="A0A166F173"/>
<accession>A0A166F173</accession>
<sequence length="59" mass="6469">MSSMGASYALLHVQQKRLQDKLQKQRVEKDGAKGASVGHNNKSDSKNKIHPSGFSDTTK</sequence>
<feature type="compositionally biased region" description="Basic and acidic residues" evidence="1">
    <location>
        <begin position="19"/>
        <end position="32"/>
    </location>
</feature>
<protein>
    <submittedName>
        <fullName evidence="3">Uncharacterized protein</fullName>
    </submittedName>
</protein>
<reference evidence="3" key="1">
    <citation type="journal article" date="2016" name="Nat. Genet.">
        <title>A high-quality carrot genome assembly provides new insights into carotenoid accumulation and asterid genome evolution.</title>
        <authorList>
            <person name="Iorizzo M."/>
            <person name="Ellison S."/>
            <person name="Senalik D."/>
            <person name="Zeng P."/>
            <person name="Satapoomin P."/>
            <person name="Huang J."/>
            <person name="Bowman M."/>
            <person name="Iovene M."/>
            <person name="Sanseverino W."/>
            <person name="Cavagnaro P."/>
            <person name="Yildiz M."/>
            <person name="Macko-Podgorni A."/>
            <person name="Moranska E."/>
            <person name="Grzebelus E."/>
            <person name="Grzebelus D."/>
            <person name="Ashrafi H."/>
            <person name="Zheng Z."/>
            <person name="Cheng S."/>
            <person name="Spooner D."/>
            <person name="Van Deynze A."/>
            <person name="Simon P."/>
        </authorList>
    </citation>
    <scope>NUCLEOTIDE SEQUENCE [LARGE SCALE GENOMIC DNA]</scope>
    <source>
        <tissue evidence="3">Leaf</tissue>
    </source>
</reference>
<name>A0A166F173_DAUCS</name>
<reference evidence="4" key="2">
    <citation type="submission" date="2022-03" db="EMBL/GenBank/DDBJ databases">
        <title>Draft title - Genomic analysis of global carrot germplasm unveils the trajectory of domestication and the origin of high carotenoid orange carrot.</title>
        <authorList>
            <person name="Iorizzo M."/>
            <person name="Ellison S."/>
            <person name="Senalik D."/>
            <person name="Macko-Podgorni A."/>
            <person name="Grzebelus D."/>
            <person name="Bostan H."/>
            <person name="Rolling W."/>
            <person name="Curaba J."/>
            <person name="Simon P."/>
        </authorList>
    </citation>
    <scope>NUCLEOTIDE SEQUENCE</scope>
    <source>
        <tissue evidence="4">Leaf</tissue>
    </source>
</reference>
<evidence type="ECO:0000313" key="4">
    <source>
        <dbReference type="EMBL" id="WOG93707.1"/>
    </source>
</evidence>
<evidence type="ECO:0000313" key="2">
    <source>
        <dbReference type="EMBL" id="KZN02735.1"/>
    </source>
</evidence>
<dbReference type="EMBL" id="LNRQ01000003">
    <property type="protein sequence ID" value="KZN02735.1"/>
    <property type="molecule type" value="Genomic_DNA"/>
</dbReference>
<dbReference type="Gramene" id="KZN02735">
    <property type="protein sequence ID" value="KZN02735"/>
    <property type="gene ID" value="DCAR_011490"/>
</dbReference>